<dbReference type="Gene3D" id="6.10.250.2580">
    <property type="match status" value="1"/>
</dbReference>
<evidence type="ECO:0000259" key="12">
    <source>
        <dbReference type="PROSITE" id="PS50112"/>
    </source>
</evidence>
<dbReference type="AlphaFoldDB" id="A0A059FB60"/>
<evidence type="ECO:0000256" key="2">
    <source>
        <dbReference type="ARBA" id="ARBA00012438"/>
    </source>
</evidence>
<dbReference type="SUPFAM" id="SSF55785">
    <property type="entry name" value="PYP-like sensor domain (PAS domain)"/>
    <property type="match status" value="1"/>
</dbReference>
<comment type="function">
    <text evidence="9">Putative oxygen sensor; modulates the activity of FixJ, a transcriptional activator of nitrogen fixation fixK gene. FixL probably acts as a kinase that phosphorylates FixJ.</text>
</comment>
<dbReference type="PRINTS" id="PR00344">
    <property type="entry name" value="BCTRLSENSOR"/>
</dbReference>
<dbReference type="FunFam" id="3.30.450.20:FF:000060">
    <property type="entry name" value="Sensor protein FixL"/>
    <property type="match status" value="1"/>
</dbReference>
<dbReference type="InterPro" id="IPR004358">
    <property type="entry name" value="Sig_transdc_His_kin-like_C"/>
</dbReference>
<dbReference type="InterPro" id="IPR036097">
    <property type="entry name" value="HisK_dim/P_sf"/>
</dbReference>
<dbReference type="PROSITE" id="PS50112">
    <property type="entry name" value="PAS"/>
    <property type="match status" value="1"/>
</dbReference>
<dbReference type="GO" id="GO:0006355">
    <property type="term" value="P:regulation of DNA-templated transcription"/>
    <property type="evidence" value="ECO:0007669"/>
    <property type="project" value="InterPro"/>
</dbReference>
<dbReference type="Proteomes" id="UP000024816">
    <property type="component" value="Unassembled WGS sequence"/>
</dbReference>
<dbReference type="SMART" id="SM00388">
    <property type="entry name" value="HisKA"/>
    <property type="match status" value="1"/>
</dbReference>
<dbReference type="PANTHER" id="PTHR43065:SF10">
    <property type="entry name" value="PEROXIDE STRESS-ACTIVATED HISTIDINE KINASE MAK3"/>
    <property type="match status" value="1"/>
</dbReference>
<dbReference type="Pfam" id="PF00989">
    <property type="entry name" value="PAS"/>
    <property type="match status" value="1"/>
</dbReference>
<reference evidence="13 14" key="1">
    <citation type="journal article" date="2014" name="Antonie Van Leeuwenhoek">
        <title>Hyphomonas beringensis sp. nov. and Hyphomonas chukchiensis sp. nov., isolated from surface seawater of the Bering Sea and Chukchi Sea.</title>
        <authorList>
            <person name="Li C."/>
            <person name="Lai Q."/>
            <person name="Li G."/>
            <person name="Dong C."/>
            <person name="Wang J."/>
            <person name="Liao Y."/>
            <person name="Shao Z."/>
        </authorList>
    </citation>
    <scope>NUCLEOTIDE SEQUENCE [LARGE SCALE GENOMIC DNA]</scope>
    <source>
        <strain evidence="13 14">VP2</strain>
    </source>
</reference>
<keyword evidence="6 13" id="KW-0418">Kinase</keyword>
<dbReference type="GO" id="GO:0000155">
    <property type="term" value="F:phosphorelay sensor kinase activity"/>
    <property type="evidence" value="ECO:0007669"/>
    <property type="project" value="InterPro"/>
</dbReference>
<evidence type="ECO:0000256" key="6">
    <source>
        <dbReference type="ARBA" id="ARBA00022777"/>
    </source>
</evidence>
<name>A0A059FB60_9PROT</name>
<keyword evidence="5" id="KW-0547">Nucleotide-binding</keyword>
<dbReference type="InterPro" id="IPR013767">
    <property type="entry name" value="PAS_fold"/>
</dbReference>
<dbReference type="GO" id="GO:0005524">
    <property type="term" value="F:ATP binding"/>
    <property type="evidence" value="ECO:0007669"/>
    <property type="project" value="UniProtKB-KW"/>
</dbReference>
<sequence length="383" mass="41497">MTDFTSNAVSTDLEALQLHLRSILASVPDGMIVINENGKILAFSSAAEKLFSYKAEEVIGEDVSLLMGGHDEANHQTYVNNYLETGKRHIIGVGRVVSAKRSDGTIFPVDLKIGEARVGDHYLFTAFVRDLSEQRRNELRMQEMQAELVHFSRMSAVGTMASALAHELNQPLTAVANYLEAARDLLDSDSDNAREILHEALDEASRQAVRAGEIVRKLRGYVSRGEIDARSVALAPLLIDSIALARISGDMADIPIDKDIEPDLGAVLADPIQVQQVVINLLRNAGEALHGVSSPKMRVAARKHPESFVTVEVCDNGPGMSDDVRKTLFKPFMTSKSQGMGLGLSICQTIIEAHGGKIEATPAAEGGTCFRFTLRQDTASGTS</sequence>
<dbReference type="Gene3D" id="1.10.287.130">
    <property type="match status" value="1"/>
</dbReference>
<dbReference type="CDD" id="cd00130">
    <property type="entry name" value="PAS"/>
    <property type="match status" value="1"/>
</dbReference>
<keyword evidence="8" id="KW-0902">Two-component regulatory system</keyword>
<dbReference type="EMBL" id="ARYJ01000007">
    <property type="protein sequence ID" value="KCZ87791.1"/>
    <property type="molecule type" value="Genomic_DNA"/>
</dbReference>
<evidence type="ECO:0000256" key="3">
    <source>
        <dbReference type="ARBA" id="ARBA00022553"/>
    </source>
</evidence>
<evidence type="ECO:0000256" key="5">
    <source>
        <dbReference type="ARBA" id="ARBA00022741"/>
    </source>
</evidence>
<evidence type="ECO:0000259" key="11">
    <source>
        <dbReference type="PROSITE" id="PS50109"/>
    </source>
</evidence>
<evidence type="ECO:0000313" key="13">
    <source>
        <dbReference type="EMBL" id="KCZ87791.1"/>
    </source>
</evidence>
<dbReference type="PROSITE" id="PS50109">
    <property type="entry name" value="HIS_KIN"/>
    <property type="match status" value="1"/>
</dbReference>
<keyword evidence="7" id="KW-0067">ATP-binding</keyword>
<keyword evidence="3" id="KW-0597">Phosphoprotein</keyword>
<dbReference type="CDD" id="cd00082">
    <property type="entry name" value="HisKA"/>
    <property type="match status" value="1"/>
</dbReference>
<comment type="catalytic activity">
    <reaction evidence="1">
        <text>ATP + protein L-histidine = ADP + protein N-phospho-L-histidine.</text>
        <dbReference type="EC" id="2.7.13.3"/>
    </reaction>
</comment>
<dbReference type="SUPFAM" id="SSF47384">
    <property type="entry name" value="Homodimeric domain of signal transducing histidine kinase"/>
    <property type="match status" value="1"/>
</dbReference>
<evidence type="ECO:0000256" key="4">
    <source>
        <dbReference type="ARBA" id="ARBA00022679"/>
    </source>
</evidence>
<organism evidence="13 14">
    <name type="scientific">Hyphomonas jannaschiana VP2</name>
    <dbReference type="NCBI Taxonomy" id="1280952"/>
    <lineage>
        <taxon>Bacteria</taxon>
        <taxon>Pseudomonadati</taxon>
        <taxon>Pseudomonadota</taxon>
        <taxon>Alphaproteobacteria</taxon>
        <taxon>Hyphomonadales</taxon>
        <taxon>Hyphomonadaceae</taxon>
        <taxon>Hyphomonas</taxon>
    </lineage>
</organism>
<keyword evidence="14" id="KW-1185">Reference proteome</keyword>
<dbReference type="PATRIC" id="fig|1280952.3.peg.2472"/>
<feature type="domain" description="PAS" evidence="12">
    <location>
        <begin position="16"/>
        <end position="86"/>
    </location>
</feature>
<protein>
    <recommendedName>
        <fullName evidence="10">Sensor protein FixL</fullName>
        <ecNumber evidence="2">2.7.13.3</ecNumber>
    </recommendedName>
</protein>
<dbReference type="InterPro" id="IPR005467">
    <property type="entry name" value="His_kinase_dom"/>
</dbReference>
<dbReference type="InterPro" id="IPR003594">
    <property type="entry name" value="HATPase_dom"/>
</dbReference>
<dbReference type="RefSeq" id="WP_051597647.1">
    <property type="nucleotide sequence ID" value="NZ_ARYJ01000007.1"/>
</dbReference>
<evidence type="ECO:0000256" key="9">
    <source>
        <dbReference type="ARBA" id="ARBA00059827"/>
    </source>
</evidence>
<dbReference type="EC" id="2.7.13.3" evidence="2"/>
<dbReference type="InterPro" id="IPR035965">
    <property type="entry name" value="PAS-like_dom_sf"/>
</dbReference>
<evidence type="ECO:0000313" key="14">
    <source>
        <dbReference type="Proteomes" id="UP000024816"/>
    </source>
</evidence>
<dbReference type="InterPro" id="IPR036890">
    <property type="entry name" value="HATPase_C_sf"/>
</dbReference>
<dbReference type="Gene3D" id="3.30.565.10">
    <property type="entry name" value="Histidine kinase-like ATPase, C-terminal domain"/>
    <property type="match status" value="1"/>
</dbReference>
<dbReference type="Gene3D" id="3.30.450.20">
    <property type="entry name" value="PAS domain"/>
    <property type="match status" value="1"/>
</dbReference>
<accession>A0A059FB60</accession>
<dbReference type="NCBIfam" id="TIGR00229">
    <property type="entry name" value="sensory_box"/>
    <property type="match status" value="1"/>
</dbReference>
<keyword evidence="4" id="KW-0808">Transferase</keyword>
<dbReference type="InterPro" id="IPR000014">
    <property type="entry name" value="PAS"/>
</dbReference>
<evidence type="ECO:0000256" key="8">
    <source>
        <dbReference type="ARBA" id="ARBA00023012"/>
    </source>
</evidence>
<dbReference type="SUPFAM" id="SSF55874">
    <property type="entry name" value="ATPase domain of HSP90 chaperone/DNA topoisomerase II/histidine kinase"/>
    <property type="match status" value="1"/>
</dbReference>
<proteinExistence type="predicted"/>
<gene>
    <name evidence="13" type="ORF">HJA_12344</name>
</gene>
<feature type="domain" description="Histidine kinase" evidence="11">
    <location>
        <begin position="163"/>
        <end position="378"/>
    </location>
</feature>
<dbReference type="SMART" id="SM00387">
    <property type="entry name" value="HATPase_c"/>
    <property type="match status" value="1"/>
</dbReference>
<evidence type="ECO:0000256" key="1">
    <source>
        <dbReference type="ARBA" id="ARBA00000085"/>
    </source>
</evidence>
<dbReference type="InterPro" id="IPR003661">
    <property type="entry name" value="HisK_dim/P_dom"/>
</dbReference>
<dbReference type="eggNOG" id="COG4191">
    <property type="taxonomic scope" value="Bacteria"/>
</dbReference>
<dbReference type="PANTHER" id="PTHR43065">
    <property type="entry name" value="SENSOR HISTIDINE KINASE"/>
    <property type="match status" value="1"/>
</dbReference>
<evidence type="ECO:0000256" key="7">
    <source>
        <dbReference type="ARBA" id="ARBA00022840"/>
    </source>
</evidence>
<evidence type="ECO:0000256" key="10">
    <source>
        <dbReference type="ARBA" id="ARBA00070616"/>
    </source>
</evidence>
<dbReference type="Pfam" id="PF00512">
    <property type="entry name" value="HisKA"/>
    <property type="match status" value="1"/>
</dbReference>
<dbReference type="STRING" id="1280952.HJA_12344"/>
<dbReference type="Pfam" id="PF02518">
    <property type="entry name" value="HATPase_c"/>
    <property type="match status" value="1"/>
</dbReference>
<dbReference type="SMART" id="SM00091">
    <property type="entry name" value="PAS"/>
    <property type="match status" value="1"/>
</dbReference>
<comment type="caution">
    <text evidence="13">The sequence shown here is derived from an EMBL/GenBank/DDBJ whole genome shotgun (WGS) entry which is preliminary data.</text>
</comment>